<evidence type="ECO:0000313" key="3">
    <source>
        <dbReference type="Proteomes" id="UP000054270"/>
    </source>
</evidence>
<evidence type="ECO:0000313" key="2">
    <source>
        <dbReference type="EMBL" id="KJA24497.1"/>
    </source>
</evidence>
<gene>
    <name evidence="2" type="ORF">HYPSUDRAFT_136022</name>
</gene>
<proteinExistence type="predicted"/>
<dbReference type="Proteomes" id="UP000054270">
    <property type="component" value="Unassembled WGS sequence"/>
</dbReference>
<keyword evidence="1" id="KW-0812">Transmembrane</keyword>
<feature type="transmembrane region" description="Helical" evidence="1">
    <location>
        <begin position="6"/>
        <end position="23"/>
    </location>
</feature>
<dbReference type="AlphaFoldDB" id="A0A0D2LB75"/>
<feature type="transmembrane region" description="Helical" evidence="1">
    <location>
        <begin position="44"/>
        <end position="64"/>
    </location>
</feature>
<organism evidence="2 3">
    <name type="scientific">Hypholoma sublateritium (strain FD-334 SS-4)</name>
    <dbReference type="NCBI Taxonomy" id="945553"/>
    <lineage>
        <taxon>Eukaryota</taxon>
        <taxon>Fungi</taxon>
        <taxon>Dikarya</taxon>
        <taxon>Basidiomycota</taxon>
        <taxon>Agaricomycotina</taxon>
        <taxon>Agaricomycetes</taxon>
        <taxon>Agaricomycetidae</taxon>
        <taxon>Agaricales</taxon>
        <taxon>Agaricineae</taxon>
        <taxon>Strophariaceae</taxon>
        <taxon>Hypholoma</taxon>
    </lineage>
</organism>
<keyword evidence="1" id="KW-0472">Membrane</keyword>
<evidence type="ECO:0000256" key="1">
    <source>
        <dbReference type="SAM" id="Phobius"/>
    </source>
</evidence>
<dbReference type="OMA" id="YRTMFIV"/>
<accession>A0A0D2LB75</accession>
<dbReference type="OrthoDB" id="3197626at2759"/>
<feature type="non-terminal residue" evidence="2">
    <location>
        <position position="1"/>
    </location>
</feature>
<reference evidence="3" key="1">
    <citation type="submission" date="2014-04" db="EMBL/GenBank/DDBJ databases">
        <title>Evolutionary Origins and Diversification of the Mycorrhizal Mutualists.</title>
        <authorList>
            <consortium name="DOE Joint Genome Institute"/>
            <consortium name="Mycorrhizal Genomics Consortium"/>
            <person name="Kohler A."/>
            <person name="Kuo A."/>
            <person name="Nagy L.G."/>
            <person name="Floudas D."/>
            <person name="Copeland A."/>
            <person name="Barry K.W."/>
            <person name="Cichocki N."/>
            <person name="Veneault-Fourrey C."/>
            <person name="LaButti K."/>
            <person name="Lindquist E.A."/>
            <person name="Lipzen A."/>
            <person name="Lundell T."/>
            <person name="Morin E."/>
            <person name="Murat C."/>
            <person name="Riley R."/>
            <person name="Ohm R."/>
            <person name="Sun H."/>
            <person name="Tunlid A."/>
            <person name="Henrissat B."/>
            <person name="Grigoriev I.V."/>
            <person name="Hibbett D.S."/>
            <person name="Martin F."/>
        </authorList>
    </citation>
    <scope>NUCLEOTIDE SEQUENCE [LARGE SCALE GENOMIC DNA]</scope>
    <source>
        <strain evidence="3">FD-334 SS-4</strain>
    </source>
</reference>
<sequence length="217" mass="25221">IFHQLVFTLFGLYTWEVLITWDFEWSLLTGRRTFRWPLVSPFFFLCRYCMLIAFLGLIISFSITTEVRAFYQYFFSTQWTGNMSILCASTSLMLRTIALWERRISVIVILGTLCFAHWALLYRTMFIVVSQWEPSARACVVVQTNPSILNTTFFFTMGFDFIILIFTAVALLSRHSARTDLWKLLFQDGLVYFLASFSTNCIPAVLNVLNLNSKTPP</sequence>
<protein>
    <submittedName>
        <fullName evidence="2">Uncharacterized protein</fullName>
    </submittedName>
</protein>
<dbReference type="EMBL" id="KN817536">
    <property type="protein sequence ID" value="KJA24497.1"/>
    <property type="molecule type" value="Genomic_DNA"/>
</dbReference>
<keyword evidence="1" id="KW-1133">Transmembrane helix</keyword>
<feature type="transmembrane region" description="Helical" evidence="1">
    <location>
        <begin position="148"/>
        <end position="172"/>
    </location>
</feature>
<name>A0A0D2LB75_HYPSF</name>
<feature type="transmembrane region" description="Helical" evidence="1">
    <location>
        <begin position="184"/>
        <end position="206"/>
    </location>
</feature>
<keyword evidence="3" id="KW-1185">Reference proteome</keyword>
<feature type="transmembrane region" description="Helical" evidence="1">
    <location>
        <begin position="106"/>
        <end position="128"/>
    </location>
</feature>